<dbReference type="PANTHER" id="PTHR10631:SF9">
    <property type="entry name" value="TRNA (GUANINE(26)-N(2))-DIMETHYLTRANSFERASE"/>
    <property type="match status" value="1"/>
</dbReference>
<comment type="caution">
    <text evidence="8">The sequence shown here is derived from an EMBL/GenBank/DDBJ whole genome shotgun (WGS) entry which is preliminary data.</text>
</comment>
<dbReference type="Gene3D" id="3.40.50.150">
    <property type="entry name" value="Vaccinia Virus protein VP39"/>
    <property type="match status" value="1"/>
</dbReference>
<comment type="catalytic activity">
    <reaction evidence="7">
        <text>guanosine(26) in tRNA + 2 S-adenosyl-L-methionine = N(2)-dimethylguanosine(26) in tRNA + 2 S-adenosyl-L-homocysteine + 2 H(+)</text>
        <dbReference type="Rhea" id="RHEA:43140"/>
        <dbReference type="Rhea" id="RHEA-COMP:10359"/>
        <dbReference type="Rhea" id="RHEA-COMP:10360"/>
        <dbReference type="ChEBI" id="CHEBI:15378"/>
        <dbReference type="ChEBI" id="CHEBI:57856"/>
        <dbReference type="ChEBI" id="CHEBI:59789"/>
        <dbReference type="ChEBI" id="CHEBI:74269"/>
        <dbReference type="ChEBI" id="CHEBI:74513"/>
        <dbReference type="EC" id="2.1.1.216"/>
    </reaction>
</comment>
<keyword evidence="5 7" id="KW-0819">tRNA processing</keyword>
<dbReference type="InterPro" id="IPR002905">
    <property type="entry name" value="Trm1"/>
</dbReference>
<accession>A0AAV3P4X3</accession>
<keyword evidence="9" id="KW-1185">Reference proteome</keyword>
<dbReference type="Proteomes" id="UP001454036">
    <property type="component" value="Unassembled WGS sequence"/>
</dbReference>
<dbReference type="InterPro" id="IPR029063">
    <property type="entry name" value="SAM-dependent_MTases_sf"/>
</dbReference>
<dbReference type="GO" id="GO:0005634">
    <property type="term" value="C:nucleus"/>
    <property type="evidence" value="ECO:0007669"/>
    <property type="project" value="TreeGrafter"/>
</dbReference>
<keyword evidence="4 7" id="KW-0949">S-adenosyl-L-methionine</keyword>
<name>A0AAV3P4X3_LITER</name>
<dbReference type="InterPro" id="IPR042296">
    <property type="entry name" value="tRNA_met_Trm1_C"/>
</dbReference>
<dbReference type="GO" id="GO:0000049">
    <property type="term" value="F:tRNA binding"/>
    <property type="evidence" value="ECO:0007669"/>
    <property type="project" value="UniProtKB-UniRule"/>
</dbReference>
<gene>
    <name evidence="8" type="ORF">LIER_06545</name>
</gene>
<evidence type="ECO:0000256" key="3">
    <source>
        <dbReference type="ARBA" id="ARBA00022679"/>
    </source>
</evidence>
<dbReference type="GO" id="GO:0002940">
    <property type="term" value="P:tRNA N2-guanine methylation"/>
    <property type="evidence" value="ECO:0007669"/>
    <property type="project" value="TreeGrafter"/>
</dbReference>
<evidence type="ECO:0000256" key="7">
    <source>
        <dbReference type="PROSITE-ProRule" id="PRU00958"/>
    </source>
</evidence>
<evidence type="ECO:0000256" key="6">
    <source>
        <dbReference type="ARBA" id="ARBA00022884"/>
    </source>
</evidence>
<dbReference type="SUPFAM" id="SSF53335">
    <property type="entry name" value="S-adenosyl-L-methionine-dependent methyltransferases"/>
    <property type="match status" value="1"/>
</dbReference>
<keyword evidence="2 7" id="KW-0489">Methyltransferase</keyword>
<dbReference type="Gene3D" id="3.30.56.70">
    <property type="entry name" value="N2,N2-dimethylguanosine tRNA methyltransferase, C-terminal domain"/>
    <property type="match status" value="1"/>
</dbReference>
<organism evidence="8 9">
    <name type="scientific">Lithospermum erythrorhizon</name>
    <name type="common">Purple gromwell</name>
    <name type="synonym">Lithospermum officinale var. erythrorhizon</name>
    <dbReference type="NCBI Taxonomy" id="34254"/>
    <lineage>
        <taxon>Eukaryota</taxon>
        <taxon>Viridiplantae</taxon>
        <taxon>Streptophyta</taxon>
        <taxon>Embryophyta</taxon>
        <taxon>Tracheophyta</taxon>
        <taxon>Spermatophyta</taxon>
        <taxon>Magnoliopsida</taxon>
        <taxon>eudicotyledons</taxon>
        <taxon>Gunneridae</taxon>
        <taxon>Pentapetalae</taxon>
        <taxon>asterids</taxon>
        <taxon>lamiids</taxon>
        <taxon>Boraginales</taxon>
        <taxon>Boraginaceae</taxon>
        <taxon>Boraginoideae</taxon>
        <taxon>Lithospermeae</taxon>
        <taxon>Lithospermum</taxon>
    </lineage>
</organism>
<evidence type="ECO:0000256" key="5">
    <source>
        <dbReference type="ARBA" id="ARBA00022694"/>
    </source>
</evidence>
<evidence type="ECO:0000256" key="4">
    <source>
        <dbReference type="ARBA" id="ARBA00022691"/>
    </source>
</evidence>
<protein>
    <recommendedName>
        <fullName evidence="7">tRNA (guanine(26)-N(2))-dimethyltransferase</fullName>
        <ecNumber evidence="7">2.1.1.216</ecNumber>
    </recommendedName>
</protein>
<sequence>MLSISLKPLSSSSFLRPLIPIPIPIPIPIASILCKSQLHVERGIEFDVGDTFFRHESAIGRDLGVLSAALHKKANGTLRLIDAMCGCGVRSIRYLAEAEVDFVIANDANQEYRGLISENLSRVVKGFEEEVKRWEVRHLDANRLMMECYLNKDFYDFIDVDSFGSDSMFLRAAIGAVKLGGLLYLTSTDGYTSGGHRPQHSLAAYGAYIRPMPFCNELGLRMLIGGALREASTLGYHVAPLFSYYSYHGPVFRTLLQVKRGKLPDNRHYSFISYCKQCGSSQAFSWGQLGKIRCPCSENVGGSCVVSGPLWTGPLHNAPYLRDMQNLASQWEWISDGVGKDLEKLLEQMVDESDPKLPPGYFKLDEIASRAKVNSPSLANIMNILHKKGYAASRSHIESNAIKTNCTMTECVSIVRELQQSLIMQQSRATL</sequence>
<dbReference type="FunFam" id="3.30.56.70:FF:000001">
    <property type="entry name" value="tRNA (guanine(26)-N(2))-dimethyltransferase"/>
    <property type="match status" value="1"/>
</dbReference>
<dbReference type="EC" id="2.1.1.216" evidence="7"/>
<evidence type="ECO:0000256" key="1">
    <source>
        <dbReference type="ARBA" id="ARBA00022555"/>
    </source>
</evidence>
<dbReference type="EMBL" id="BAABME010000961">
    <property type="protein sequence ID" value="GAA0146640.1"/>
    <property type="molecule type" value="Genomic_DNA"/>
</dbReference>
<keyword evidence="6 7" id="KW-0694">RNA-binding</keyword>
<evidence type="ECO:0000313" key="9">
    <source>
        <dbReference type="Proteomes" id="UP001454036"/>
    </source>
</evidence>
<evidence type="ECO:0000256" key="2">
    <source>
        <dbReference type="ARBA" id="ARBA00022603"/>
    </source>
</evidence>
<dbReference type="Pfam" id="PF02005">
    <property type="entry name" value="TRM"/>
    <property type="match status" value="1"/>
</dbReference>
<proteinExistence type="inferred from homology"/>
<evidence type="ECO:0000313" key="8">
    <source>
        <dbReference type="EMBL" id="GAA0146640.1"/>
    </source>
</evidence>
<keyword evidence="1 7" id="KW-0820">tRNA-binding</keyword>
<reference evidence="8 9" key="1">
    <citation type="submission" date="2024-01" db="EMBL/GenBank/DDBJ databases">
        <title>The complete chloroplast genome sequence of Lithospermum erythrorhizon: insights into the phylogenetic relationship among Boraginaceae species and the maternal lineages of purple gromwells.</title>
        <authorList>
            <person name="Okada T."/>
            <person name="Watanabe K."/>
        </authorList>
    </citation>
    <scope>NUCLEOTIDE SEQUENCE [LARGE SCALE GENOMIC DNA]</scope>
</reference>
<comment type="similarity">
    <text evidence="7">Belongs to the class I-like SAM-binding methyltransferase superfamily. Trm1 family.</text>
</comment>
<dbReference type="GO" id="GO:0160104">
    <property type="term" value="F:tRNA (guanine(26)-N2)-dimethyltransferase activity"/>
    <property type="evidence" value="ECO:0007669"/>
    <property type="project" value="UniProtKB-UniRule"/>
</dbReference>
<dbReference type="PANTHER" id="PTHR10631">
    <property type="entry name" value="N 2 ,N 2 -DIMETHYLGUANOSINE TRNA METHYLTRANSFERASE"/>
    <property type="match status" value="1"/>
</dbReference>
<dbReference type="PROSITE" id="PS51626">
    <property type="entry name" value="SAM_MT_TRM1"/>
    <property type="match status" value="1"/>
</dbReference>
<keyword evidence="3 7" id="KW-0808">Transferase</keyword>
<dbReference type="AlphaFoldDB" id="A0AAV3P4X3"/>